<dbReference type="EMBL" id="CAUYUJ010017768">
    <property type="protein sequence ID" value="CAK0877725.1"/>
    <property type="molecule type" value="Genomic_DNA"/>
</dbReference>
<keyword evidence="4" id="KW-1185">Reference proteome</keyword>
<accession>A0ABN9VVV1</accession>
<evidence type="ECO:0000256" key="2">
    <source>
        <dbReference type="SAM" id="MobiDB-lite"/>
    </source>
</evidence>
<keyword evidence="1" id="KW-0175">Coiled coil</keyword>
<proteinExistence type="predicted"/>
<sequence length="425" mass="44517">MPRRRPHPTLAQGRPPREARSSARWAGATLRAPRWTPPRRTGEYAAAATLRDDEVTPGARSRVASVRHPPPASWLSGAADGGVPESALEEGGAATTLQVDEVKSSVRSVKASVRCVLSDAVDKGVLESALEVKPETRFLKASVRGLLSDAVDQGALERGLADGPPGGLPPASLEACLATNHAMELLGRDALDAGLERRLAQATAREEMAYRAALGECERLKAELAATVSAELGRAGLLGIGEAVPSAPAAARTEPMPRGAVAAVAAAHGGAARGGLRGQVERVHEQASTVFAEMERRCRRLQQELVEQAAVARAPRSGPAGAQEAPLVCELRRECERLRADLAGAVLAERQAAREAARLRGQGALGEMRREWEHLRKELGGCLRELGGHSASLPEPAAPEPPRRAGGRRAAGPGGGELLLPVASC</sequence>
<evidence type="ECO:0000313" key="3">
    <source>
        <dbReference type="EMBL" id="CAK0877725.1"/>
    </source>
</evidence>
<comment type="caution">
    <text evidence="3">The sequence shown here is derived from an EMBL/GenBank/DDBJ whole genome shotgun (WGS) entry which is preliminary data.</text>
</comment>
<feature type="coiled-coil region" evidence="1">
    <location>
        <begin position="284"/>
        <end position="311"/>
    </location>
</feature>
<evidence type="ECO:0000256" key="1">
    <source>
        <dbReference type="SAM" id="Coils"/>
    </source>
</evidence>
<reference evidence="3" key="1">
    <citation type="submission" date="2023-10" db="EMBL/GenBank/DDBJ databases">
        <authorList>
            <person name="Chen Y."/>
            <person name="Shah S."/>
            <person name="Dougan E. K."/>
            <person name="Thang M."/>
            <person name="Chan C."/>
        </authorList>
    </citation>
    <scope>NUCLEOTIDE SEQUENCE [LARGE SCALE GENOMIC DNA]</scope>
</reference>
<dbReference type="Proteomes" id="UP001189429">
    <property type="component" value="Unassembled WGS sequence"/>
</dbReference>
<gene>
    <name evidence="3" type="ORF">PCOR1329_LOCUS61696</name>
</gene>
<feature type="region of interest" description="Disordered" evidence="2">
    <location>
        <begin position="1"/>
        <end position="87"/>
    </location>
</feature>
<organism evidence="3 4">
    <name type="scientific">Prorocentrum cordatum</name>
    <dbReference type="NCBI Taxonomy" id="2364126"/>
    <lineage>
        <taxon>Eukaryota</taxon>
        <taxon>Sar</taxon>
        <taxon>Alveolata</taxon>
        <taxon>Dinophyceae</taxon>
        <taxon>Prorocentrales</taxon>
        <taxon>Prorocentraceae</taxon>
        <taxon>Prorocentrum</taxon>
    </lineage>
</organism>
<name>A0ABN9VVV1_9DINO</name>
<protein>
    <submittedName>
        <fullName evidence="3">Uncharacterized protein</fullName>
    </submittedName>
</protein>
<feature type="region of interest" description="Disordered" evidence="2">
    <location>
        <begin position="386"/>
        <end position="425"/>
    </location>
</feature>
<evidence type="ECO:0000313" key="4">
    <source>
        <dbReference type="Proteomes" id="UP001189429"/>
    </source>
</evidence>